<dbReference type="Pfam" id="PF00126">
    <property type="entry name" value="HTH_1"/>
    <property type="match status" value="1"/>
</dbReference>
<dbReference type="InterPro" id="IPR036388">
    <property type="entry name" value="WH-like_DNA-bd_sf"/>
</dbReference>
<comment type="similarity">
    <text evidence="1">Belongs to the LysR transcriptional regulatory family.</text>
</comment>
<dbReference type="Pfam" id="PF03466">
    <property type="entry name" value="LysR_substrate"/>
    <property type="match status" value="1"/>
</dbReference>
<dbReference type="PANTHER" id="PTHR30537">
    <property type="entry name" value="HTH-TYPE TRANSCRIPTIONAL REGULATOR"/>
    <property type="match status" value="1"/>
</dbReference>
<proteinExistence type="inferred from homology"/>
<reference evidence="6 7" key="1">
    <citation type="submission" date="2014-06" db="EMBL/GenBank/DDBJ databases">
        <authorList>
            <person name="Urmite Genomes Urmite Genomes"/>
        </authorList>
    </citation>
    <scope>NUCLEOTIDE SEQUENCE [LARGE SCALE GENOMIC DNA]</scope>
</reference>
<dbReference type="AlphaFoldDB" id="A0A078KWX3"/>
<dbReference type="InterPro" id="IPR005119">
    <property type="entry name" value="LysR_subst-bd"/>
</dbReference>
<dbReference type="PROSITE" id="PS50931">
    <property type="entry name" value="HTH_LYSR"/>
    <property type="match status" value="1"/>
</dbReference>
<keyword evidence="2" id="KW-0805">Transcription regulation</keyword>
<dbReference type="GO" id="GO:0003700">
    <property type="term" value="F:DNA-binding transcription factor activity"/>
    <property type="evidence" value="ECO:0007669"/>
    <property type="project" value="InterPro"/>
</dbReference>
<dbReference type="SUPFAM" id="SSF53850">
    <property type="entry name" value="Periplasmic binding protein-like II"/>
    <property type="match status" value="1"/>
</dbReference>
<dbReference type="InterPro" id="IPR036390">
    <property type="entry name" value="WH_DNA-bd_sf"/>
</dbReference>
<dbReference type="Gene3D" id="3.40.190.290">
    <property type="match status" value="1"/>
</dbReference>
<evidence type="ECO:0000259" key="5">
    <source>
        <dbReference type="PROSITE" id="PS50931"/>
    </source>
</evidence>
<evidence type="ECO:0000256" key="1">
    <source>
        <dbReference type="ARBA" id="ARBA00009437"/>
    </source>
</evidence>
<accession>A0A078KWX3</accession>
<keyword evidence="7" id="KW-1185">Reference proteome</keyword>
<dbReference type="InterPro" id="IPR058163">
    <property type="entry name" value="LysR-type_TF_proteobact-type"/>
</dbReference>
<dbReference type="PRINTS" id="PR00039">
    <property type="entry name" value="HTHLYSR"/>
</dbReference>
<dbReference type="InterPro" id="IPR000847">
    <property type="entry name" value="LysR_HTH_N"/>
</dbReference>
<dbReference type="RefSeq" id="WP_043873987.1">
    <property type="nucleotide sequence ID" value="NZ_CCVW01000002.1"/>
</dbReference>
<dbReference type="Proteomes" id="UP000044071">
    <property type="component" value="Unassembled WGS sequence"/>
</dbReference>
<evidence type="ECO:0000256" key="3">
    <source>
        <dbReference type="ARBA" id="ARBA00023125"/>
    </source>
</evidence>
<organism evidence="6 7">
    <name type="scientific">Legionella massiliensis</name>
    <dbReference type="NCBI Taxonomy" id="1034943"/>
    <lineage>
        <taxon>Bacteria</taxon>
        <taxon>Pseudomonadati</taxon>
        <taxon>Pseudomonadota</taxon>
        <taxon>Gammaproteobacteria</taxon>
        <taxon>Legionellales</taxon>
        <taxon>Legionellaceae</taxon>
        <taxon>Legionella</taxon>
    </lineage>
</organism>
<protein>
    <submittedName>
        <fullName evidence="6">D-malate degradation protein R</fullName>
    </submittedName>
</protein>
<evidence type="ECO:0000256" key="4">
    <source>
        <dbReference type="ARBA" id="ARBA00023163"/>
    </source>
</evidence>
<dbReference type="eggNOG" id="COG0583">
    <property type="taxonomic scope" value="Bacteria"/>
</dbReference>
<dbReference type="EMBL" id="CCSB01000002">
    <property type="protein sequence ID" value="CDZ77451.1"/>
    <property type="molecule type" value="Genomic_DNA"/>
</dbReference>
<dbReference type="OrthoDB" id="9810065at2"/>
<name>A0A078KWX3_9GAMM</name>
<dbReference type="STRING" id="1034943.BN59_01734"/>
<evidence type="ECO:0000256" key="2">
    <source>
        <dbReference type="ARBA" id="ARBA00023015"/>
    </source>
</evidence>
<keyword evidence="3" id="KW-0238">DNA-binding</keyword>
<dbReference type="FunFam" id="1.10.10.10:FF:000001">
    <property type="entry name" value="LysR family transcriptional regulator"/>
    <property type="match status" value="1"/>
</dbReference>
<dbReference type="GO" id="GO:0006351">
    <property type="term" value="P:DNA-templated transcription"/>
    <property type="evidence" value="ECO:0007669"/>
    <property type="project" value="TreeGrafter"/>
</dbReference>
<dbReference type="PANTHER" id="PTHR30537:SF5">
    <property type="entry name" value="HTH-TYPE TRANSCRIPTIONAL ACTIVATOR TTDR-RELATED"/>
    <property type="match status" value="1"/>
</dbReference>
<evidence type="ECO:0000313" key="6">
    <source>
        <dbReference type="EMBL" id="CDZ77451.1"/>
    </source>
</evidence>
<gene>
    <name evidence="6" type="primary">dmlR_3</name>
    <name evidence="6" type="ORF">BN59_01734</name>
</gene>
<sequence length="293" mass="33135">MNTIALIQTFCKVVQARSFSVAARQLGISAAAVSKQVSLLEAQLGVSLLERTTRKVFLTSVGETYYFEVQKVLHALDEANNTVAISQAEPKGLLRVKSSRFFAEQIILARMPEFKRKYPELTLDLQIAEQVPHMLEEELDIVFGMSTQVASNSVQKKITTTRYVFCASPDYLEQYGHPEKPSDLQAHHYLTHSMRQPNNSWIFPSGETVYLEPILYLNDAAALCDSACRGLGIVALHHYQVAQALEQGSLVEILVNYAMPTIPVYLFYHPTRFMQPKVRVWIEEMSANLRSFM</sequence>
<keyword evidence="4" id="KW-0804">Transcription</keyword>
<dbReference type="CDD" id="cd08422">
    <property type="entry name" value="PBP2_CrgA_like"/>
    <property type="match status" value="1"/>
</dbReference>
<feature type="domain" description="HTH lysR-type" evidence="5">
    <location>
        <begin position="1"/>
        <end position="59"/>
    </location>
</feature>
<dbReference type="Gene3D" id="1.10.10.10">
    <property type="entry name" value="Winged helix-like DNA-binding domain superfamily/Winged helix DNA-binding domain"/>
    <property type="match status" value="1"/>
</dbReference>
<dbReference type="GO" id="GO:0043565">
    <property type="term" value="F:sequence-specific DNA binding"/>
    <property type="evidence" value="ECO:0007669"/>
    <property type="project" value="TreeGrafter"/>
</dbReference>
<evidence type="ECO:0000313" key="7">
    <source>
        <dbReference type="Proteomes" id="UP000044071"/>
    </source>
</evidence>
<dbReference type="SUPFAM" id="SSF46785">
    <property type="entry name" value="Winged helix' DNA-binding domain"/>
    <property type="match status" value="1"/>
</dbReference>